<evidence type="ECO:0000313" key="4">
    <source>
        <dbReference type="EMBL" id="EAU92727.1"/>
    </source>
</evidence>
<dbReference type="PROSITE" id="PS50250">
    <property type="entry name" value="PCI"/>
    <property type="match status" value="1"/>
</dbReference>
<dbReference type="InterPro" id="IPR036388">
    <property type="entry name" value="WH-like_DNA-bd_sf"/>
</dbReference>
<dbReference type="eggNOG" id="KOG1498">
    <property type="taxonomic scope" value="Eukaryota"/>
</dbReference>
<dbReference type="InterPro" id="IPR000717">
    <property type="entry name" value="PCI_dom"/>
</dbReference>
<sequence length="478" mass="54767">MADNKKQEKDFTKEVDALLPEAEALAKSGKVQEALDKILAQEKLTRNAADLSSTTRLAKAAVQHCYDARDYPLLNSTILLLSKKHGQLKAVIQSFVELVITWLPEVKKRDGEERWLELLDTLRTVTEGKIFLETPRARVTLLLSKHHEEQVLSGKAKDPKEALQTASDLLSDLQVETYSSMERREKTEFILEQMRLLIKVARSKDAEKGKKDSKDALGGGEAEWVKVRVGGRKVNEEFLKEEENEDLKLKYYEMMIQYALQHDAYLDAAKYYEKVWETPSIKKDDEIRGRAALEHIVYYVVLAPYDNEQSNMLHHLHANPALTKLELQANLVKCFVTEELMRWPGIEAMYGKVLKQTPVFSVEKRWEDLHTRVIEHNIRVVSKYYTRITLARLASLLDLSTKQTEEILSRLVVSGTIWARIDRPAGIIDFRKPRNTEDVMNDWSSDMQKLLSLVEKTWMGMNAAQAAQSRIAAAKTKA</sequence>
<dbReference type="VEuPathDB" id="FungiDB:CC1G_01772"/>
<organism evidence="4 5">
    <name type="scientific">Coprinopsis cinerea (strain Okayama-7 / 130 / ATCC MYA-4618 / FGSC 9003)</name>
    <name type="common">Inky cap fungus</name>
    <name type="synonym">Hormographiella aspergillata</name>
    <dbReference type="NCBI Taxonomy" id="240176"/>
    <lineage>
        <taxon>Eukaryota</taxon>
        <taxon>Fungi</taxon>
        <taxon>Dikarya</taxon>
        <taxon>Basidiomycota</taxon>
        <taxon>Agaricomycotina</taxon>
        <taxon>Agaricomycetes</taxon>
        <taxon>Agaricomycetidae</taxon>
        <taxon>Agaricales</taxon>
        <taxon>Agaricineae</taxon>
        <taxon>Psathyrellaceae</taxon>
        <taxon>Coprinopsis</taxon>
    </lineage>
</organism>
<dbReference type="STRING" id="240176.A8N2D3"/>
<dbReference type="Pfam" id="PF18098">
    <property type="entry name" value="RPN5_C"/>
    <property type="match status" value="1"/>
</dbReference>
<dbReference type="InterPro" id="IPR040896">
    <property type="entry name" value="RPN5_C"/>
</dbReference>
<comment type="caution">
    <text evidence="4">The sequence shown here is derived from an EMBL/GenBank/DDBJ whole genome shotgun (WGS) entry which is preliminary data.</text>
</comment>
<protein>
    <submittedName>
        <fullName evidence="4">26S proteasome non-ATPase regulatory subunit 12</fullName>
    </submittedName>
</protein>
<accession>A8N2D3</accession>
<dbReference type="InterPro" id="IPR040134">
    <property type="entry name" value="PSMD12/CSN4"/>
</dbReference>
<dbReference type="PANTHER" id="PTHR10855:SF1">
    <property type="entry name" value="26S PROTEASOME NON-ATPASE REGULATORY SUBUNIT 12"/>
    <property type="match status" value="1"/>
</dbReference>
<dbReference type="InParanoid" id="A8N2D3"/>
<dbReference type="OrthoDB" id="268763at2759"/>
<evidence type="ECO:0000313" key="5">
    <source>
        <dbReference type="Proteomes" id="UP000001861"/>
    </source>
</evidence>
<reference evidence="4 5" key="1">
    <citation type="journal article" date="2010" name="Proc. Natl. Acad. Sci. U.S.A.">
        <title>Insights into evolution of multicellular fungi from the assembled chromosomes of the mushroom Coprinopsis cinerea (Coprinus cinereus).</title>
        <authorList>
            <person name="Stajich J.E."/>
            <person name="Wilke S.K."/>
            <person name="Ahren D."/>
            <person name="Au C.H."/>
            <person name="Birren B.W."/>
            <person name="Borodovsky M."/>
            <person name="Burns C."/>
            <person name="Canback B."/>
            <person name="Casselton L.A."/>
            <person name="Cheng C.K."/>
            <person name="Deng J."/>
            <person name="Dietrich F.S."/>
            <person name="Fargo D.C."/>
            <person name="Farman M.L."/>
            <person name="Gathman A.C."/>
            <person name="Goldberg J."/>
            <person name="Guigo R."/>
            <person name="Hoegger P.J."/>
            <person name="Hooker J.B."/>
            <person name="Huggins A."/>
            <person name="James T.Y."/>
            <person name="Kamada T."/>
            <person name="Kilaru S."/>
            <person name="Kodira C."/>
            <person name="Kues U."/>
            <person name="Kupfer D."/>
            <person name="Kwan H.S."/>
            <person name="Lomsadze A."/>
            <person name="Li W."/>
            <person name="Lilly W.W."/>
            <person name="Ma L.J."/>
            <person name="Mackey A.J."/>
            <person name="Manning G."/>
            <person name="Martin F."/>
            <person name="Muraguchi H."/>
            <person name="Natvig D.O."/>
            <person name="Palmerini H."/>
            <person name="Ramesh M.A."/>
            <person name="Rehmeyer C.J."/>
            <person name="Roe B.A."/>
            <person name="Shenoy N."/>
            <person name="Stanke M."/>
            <person name="Ter-Hovhannisyan V."/>
            <person name="Tunlid A."/>
            <person name="Velagapudi R."/>
            <person name="Vision T.J."/>
            <person name="Zeng Q."/>
            <person name="Zolan M.E."/>
            <person name="Pukkila P.J."/>
        </authorList>
    </citation>
    <scope>NUCLEOTIDE SEQUENCE [LARGE SCALE GENOMIC DNA]</scope>
    <source>
        <strain evidence="5">Okayama-7 / 130 / ATCC MYA-4618 / FGSC 9003</strain>
    </source>
</reference>
<dbReference type="GO" id="GO:0008541">
    <property type="term" value="C:proteasome regulatory particle, lid subcomplex"/>
    <property type="evidence" value="ECO:0007669"/>
    <property type="project" value="TreeGrafter"/>
</dbReference>
<feature type="domain" description="PCI" evidence="3">
    <location>
        <begin position="267"/>
        <end position="435"/>
    </location>
</feature>
<keyword evidence="5" id="KW-1185">Reference proteome</keyword>
<dbReference type="GO" id="GO:0005737">
    <property type="term" value="C:cytoplasm"/>
    <property type="evidence" value="ECO:0007669"/>
    <property type="project" value="TreeGrafter"/>
</dbReference>
<dbReference type="Pfam" id="PF22241">
    <property type="entry name" value="PSMD12-CSN4_N"/>
    <property type="match status" value="1"/>
</dbReference>
<keyword evidence="2 4" id="KW-0647">Proteasome</keyword>
<dbReference type="GeneID" id="6005518"/>
<dbReference type="GO" id="GO:0005634">
    <property type="term" value="C:nucleus"/>
    <property type="evidence" value="ECO:0007669"/>
    <property type="project" value="UniProtKB-ARBA"/>
</dbReference>
<proteinExistence type="inferred from homology"/>
<name>A8N2D3_COPC7</name>
<dbReference type="EMBL" id="AACS02000001">
    <property type="protein sequence ID" value="EAU92727.1"/>
    <property type="molecule type" value="Genomic_DNA"/>
</dbReference>
<dbReference type="FunFam" id="1.10.10.10:FF:000070">
    <property type="entry name" value="26S proteasome non-ATPase regulatory subunit 12"/>
    <property type="match status" value="1"/>
</dbReference>
<dbReference type="SUPFAM" id="SSF46785">
    <property type="entry name" value="Winged helix' DNA-binding domain"/>
    <property type="match status" value="1"/>
</dbReference>
<dbReference type="KEGG" id="cci:CC1G_01772"/>
<dbReference type="InterPro" id="IPR036390">
    <property type="entry name" value="WH_DNA-bd_sf"/>
</dbReference>
<dbReference type="InterPro" id="IPR054559">
    <property type="entry name" value="PSMD12-CSN4-like_N"/>
</dbReference>
<evidence type="ECO:0000259" key="3">
    <source>
        <dbReference type="PROSITE" id="PS50250"/>
    </source>
</evidence>
<gene>
    <name evidence="4" type="ORF">CC1G_01772</name>
</gene>
<dbReference type="AlphaFoldDB" id="A8N2D3"/>
<dbReference type="OMA" id="AENEMFK"/>
<dbReference type="RefSeq" id="XP_001829092.1">
    <property type="nucleotide sequence ID" value="XM_001829040.2"/>
</dbReference>
<evidence type="ECO:0000256" key="2">
    <source>
        <dbReference type="ARBA" id="ARBA00022942"/>
    </source>
</evidence>
<dbReference type="SMART" id="SM00088">
    <property type="entry name" value="PINT"/>
    <property type="match status" value="1"/>
</dbReference>
<dbReference type="Gene3D" id="1.10.10.10">
    <property type="entry name" value="Winged helix-like DNA-binding domain superfamily/Winged helix DNA-binding domain"/>
    <property type="match status" value="1"/>
</dbReference>
<dbReference type="FunCoup" id="A8N2D3">
    <property type="interactions" value="687"/>
</dbReference>
<dbReference type="Pfam" id="PF01399">
    <property type="entry name" value="PCI"/>
    <property type="match status" value="1"/>
</dbReference>
<comment type="similarity">
    <text evidence="1">Belongs to the proteasome subunit p55 family.</text>
</comment>
<dbReference type="Proteomes" id="UP000001861">
    <property type="component" value="Unassembled WGS sequence"/>
</dbReference>
<dbReference type="PANTHER" id="PTHR10855">
    <property type="entry name" value="26S PROTEASOME NON-ATPASE REGULATORY SUBUNIT 12/COP9 SIGNALOSOME COMPLEX SUBUNIT 4"/>
    <property type="match status" value="1"/>
</dbReference>
<evidence type="ECO:0000256" key="1">
    <source>
        <dbReference type="ARBA" id="ARBA00006397"/>
    </source>
</evidence>